<sequence length="332" mass="37601">MKKSSNRLLIIVLGCLYLYLTSTISAMEIGGFDINMENGENSSWQWQEEQHWNQSSWENTWESSWQTGDNASETTEQNDQMQDNRYKDNSDIGNGTQDNTQQWNDIQQSSNDWNNGNQWDSNSQGYNNSQNNNTQDNNIQKNNNSAWNDQSQTDNKIQTAPQTDSGSPVKTPEETSPTSTPMPTPQPTKNPKPTKTPKPTQTPTPKLSKKKNKKKQNKVKKIENKSTDNFKELQNTDAQLDTVKYAHAKDEPVTFQCTQNPDNSHIPQIQILSQGSVQILSVCLNGTECPWHWEEDKVVSDTEADGDQNKIELLAVSQGGKLIKMDPWIFSA</sequence>
<feature type="compositionally biased region" description="Polar residues" evidence="1">
    <location>
        <begin position="146"/>
        <end position="168"/>
    </location>
</feature>
<evidence type="ECO:0000313" key="3">
    <source>
        <dbReference type="Proteomes" id="UP000437824"/>
    </source>
</evidence>
<dbReference type="EMBL" id="WMBC01000008">
    <property type="protein sequence ID" value="MTD61693.1"/>
    <property type="molecule type" value="Genomic_DNA"/>
</dbReference>
<feature type="compositionally biased region" description="Basic and acidic residues" evidence="1">
    <location>
        <begin position="220"/>
        <end position="231"/>
    </location>
</feature>
<feature type="region of interest" description="Disordered" evidence="1">
    <location>
        <begin position="45"/>
        <end position="234"/>
    </location>
</feature>
<evidence type="ECO:0000256" key="1">
    <source>
        <dbReference type="SAM" id="MobiDB-lite"/>
    </source>
</evidence>
<reference evidence="2 3" key="1">
    <citation type="submission" date="2019-11" db="EMBL/GenBank/DDBJ databases">
        <title>Draft genome sequence of Blautia luti DSM 14534T, isolated from human stool.</title>
        <authorList>
            <person name="Ortiz R."/>
            <person name="Melis-Arcos F."/>
            <person name="Covarrubias P."/>
            <person name="Cardenas J.P."/>
            <person name="Perez-Donoso J."/>
            <person name="Almonacid D."/>
        </authorList>
    </citation>
    <scope>NUCLEOTIDE SEQUENCE [LARGE SCALE GENOMIC DNA]</scope>
    <source>
        <strain evidence="2 3">DSM 14534</strain>
    </source>
</reference>
<feature type="compositionally biased region" description="Polar residues" evidence="1">
    <location>
        <begin position="91"/>
        <end position="120"/>
    </location>
</feature>
<gene>
    <name evidence="2" type="ORF">GKZ57_10605</name>
</gene>
<feature type="compositionally biased region" description="Pro residues" evidence="1">
    <location>
        <begin position="180"/>
        <end position="202"/>
    </location>
</feature>
<feature type="compositionally biased region" description="Polar residues" evidence="1">
    <location>
        <begin position="45"/>
        <end position="81"/>
    </location>
</feature>
<dbReference type="Proteomes" id="UP000437824">
    <property type="component" value="Unassembled WGS sequence"/>
</dbReference>
<accession>A0A844GHX3</accession>
<name>A0A844GHX3_9FIRM</name>
<feature type="compositionally biased region" description="Low complexity" evidence="1">
    <location>
        <begin position="121"/>
        <end position="145"/>
    </location>
</feature>
<dbReference type="AlphaFoldDB" id="A0A844GHX3"/>
<proteinExistence type="predicted"/>
<protein>
    <submittedName>
        <fullName evidence="2">Uncharacterized protein</fullName>
    </submittedName>
</protein>
<feature type="compositionally biased region" description="Basic residues" evidence="1">
    <location>
        <begin position="207"/>
        <end position="219"/>
    </location>
</feature>
<organism evidence="2 3">
    <name type="scientific">Blautia luti DSM 14534 = JCM 17040</name>
    <dbReference type="NCBI Taxonomy" id="649762"/>
    <lineage>
        <taxon>Bacteria</taxon>
        <taxon>Bacillati</taxon>
        <taxon>Bacillota</taxon>
        <taxon>Clostridia</taxon>
        <taxon>Lachnospirales</taxon>
        <taxon>Lachnospiraceae</taxon>
        <taxon>Blautia</taxon>
    </lineage>
</organism>
<comment type="caution">
    <text evidence="2">The sequence shown here is derived from an EMBL/GenBank/DDBJ whole genome shotgun (WGS) entry which is preliminary data.</text>
</comment>
<dbReference type="RefSeq" id="WP_154780504.1">
    <property type="nucleotide sequence ID" value="NZ_WMBC01000008.1"/>
</dbReference>
<evidence type="ECO:0000313" key="2">
    <source>
        <dbReference type="EMBL" id="MTD61693.1"/>
    </source>
</evidence>